<dbReference type="GO" id="GO:0003700">
    <property type="term" value="F:DNA-binding transcription factor activity"/>
    <property type="evidence" value="ECO:0007669"/>
    <property type="project" value="InterPro"/>
</dbReference>
<evidence type="ECO:0000256" key="1">
    <source>
        <dbReference type="ARBA" id="ARBA00023015"/>
    </source>
</evidence>
<dbReference type="EMBL" id="NVVJ01000009">
    <property type="protein sequence ID" value="PCJ26908.1"/>
    <property type="molecule type" value="Genomic_DNA"/>
</dbReference>
<dbReference type="Gene3D" id="1.10.1660.10">
    <property type="match status" value="1"/>
</dbReference>
<dbReference type="InterPro" id="IPR000551">
    <property type="entry name" value="MerR-type_HTH_dom"/>
</dbReference>
<keyword evidence="2" id="KW-0238">DNA-binding</keyword>
<dbReference type="SUPFAM" id="SSF46955">
    <property type="entry name" value="Putative DNA-binding domain"/>
    <property type="match status" value="1"/>
</dbReference>
<evidence type="ECO:0000313" key="6">
    <source>
        <dbReference type="Proteomes" id="UP000218327"/>
    </source>
</evidence>
<dbReference type="Pfam" id="PF13411">
    <property type="entry name" value="MerR_1"/>
    <property type="match status" value="1"/>
</dbReference>
<evidence type="ECO:0000256" key="2">
    <source>
        <dbReference type="ARBA" id="ARBA00023125"/>
    </source>
</evidence>
<protein>
    <submittedName>
        <fullName evidence="5">Transcriptional regulator</fullName>
    </submittedName>
</protein>
<sequence>MNPISIGKLSSATSVNIEAIRYYEREGILPEPLRNQGGWRIYFGEDVKRLKFIHKCRELGFSLKEIKSLLSLVYSGNFTCKEVHDLTLEHAKKIHQKISNLKKMEAVLVEMASQCSRENVPDCPIVDSLYH</sequence>
<keyword evidence="1" id="KW-0805">Transcription regulation</keyword>
<organism evidence="5 6">
    <name type="scientific">SAR86 cluster bacterium</name>
    <dbReference type="NCBI Taxonomy" id="2030880"/>
    <lineage>
        <taxon>Bacteria</taxon>
        <taxon>Pseudomonadati</taxon>
        <taxon>Pseudomonadota</taxon>
        <taxon>Gammaproteobacteria</taxon>
        <taxon>SAR86 cluster</taxon>
    </lineage>
</organism>
<dbReference type="InterPro" id="IPR009061">
    <property type="entry name" value="DNA-bd_dom_put_sf"/>
</dbReference>
<feature type="domain" description="HTH merR-type" evidence="4">
    <location>
        <begin position="1"/>
        <end position="72"/>
    </location>
</feature>
<accession>A0A2A5B728</accession>
<dbReference type="CDD" id="cd04785">
    <property type="entry name" value="HTH_CadR-PbrR-like"/>
    <property type="match status" value="1"/>
</dbReference>
<dbReference type="GO" id="GO:0003677">
    <property type="term" value="F:DNA binding"/>
    <property type="evidence" value="ECO:0007669"/>
    <property type="project" value="UniProtKB-KW"/>
</dbReference>
<comment type="caution">
    <text evidence="5">The sequence shown here is derived from an EMBL/GenBank/DDBJ whole genome shotgun (WGS) entry which is preliminary data.</text>
</comment>
<dbReference type="Proteomes" id="UP000218327">
    <property type="component" value="Unassembled WGS sequence"/>
</dbReference>
<name>A0A2A5B728_9GAMM</name>
<dbReference type="PROSITE" id="PS00552">
    <property type="entry name" value="HTH_MERR_1"/>
    <property type="match status" value="1"/>
</dbReference>
<dbReference type="PRINTS" id="PR00040">
    <property type="entry name" value="HTHMERR"/>
</dbReference>
<dbReference type="InterPro" id="IPR047057">
    <property type="entry name" value="MerR_fam"/>
</dbReference>
<keyword evidence="3" id="KW-0804">Transcription</keyword>
<evidence type="ECO:0000256" key="3">
    <source>
        <dbReference type="ARBA" id="ARBA00023163"/>
    </source>
</evidence>
<dbReference type="PANTHER" id="PTHR30204">
    <property type="entry name" value="REDOX-CYCLING DRUG-SENSING TRANSCRIPTIONAL ACTIVATOR SOXR"/>
    <property type="match status" value="1"/>
</dbReference>
<evidence type="ECO:0000313" key="5">
    <source>
        <dbReference type="EMBL" id="PCJ26908.1"/>
    </source>
</evidence>
<dbReference type="PROSITE" id="PS50937">
    <property type="entry name" value="HTH_MERR_2"/>
    <property type="match status" value="1"/>
</dbReference>
<proteinExistence type="predicted"/>
<dbReference type="SMART" id="SM00422">
    <property type="entry name" value="HTH_MERR"/>
    <property type="match status" value="1"/>
</dbReference>
<reference evidence="6" key="1">
    <citation type="submission" date="2017-08" db="EMBL/GenBank/DDBJ databases">
        <title>A dynamic microbial community with high functional redundancy inhabits the cold, oxic subseafloor aquifer.</title>
        <authorList>
            <person name="Tully B.J."/>
            <person name="Wheat C.G."/>
            <person name="Glazer B.T."/>
            <person name="Huber J.A."/>
        </authorList>
    </citation>
    <scope>NUCLEOTIDE SEQUENCE [LARGE SCALE GENOMIC DNA]</scope>
</reference>
<dbReference type="AlphaFoldDB" id="A0A2A5B728"/>
<dbReference type="PANTHER" id="PTHR30204:SF94">
    <property type="entry name" value="HEAVY METAL-DEPENDENT TRANSCRIPTIONAL REGULATOR HI_0293-RELATED"/>
    <property type="match status" value="1"/>
</dbReference>
<gene>
    <name evidence="5" type="ORF">COA96_04570</name>
</gene>
<evidence type="ECO:0000259" key="4">
    <source>
        <dbReference type="PROSITE" id="PS50937"/>
    </source>
</evidence>